<dbReference type="PROSITE" id="PS51534">
    <property type="entry name" value="SEFIR"/>
    <property type="match status" value="1"/>
</dbReference>
<reference evidence="3 4" key="1">
    <citation type="submission" date="2020-07" db="EMBL/GenBank/DDBJ databases">
        <title>Genomic Encyclopedia of Type Strains, Phase III (KMG-III): the genomes of soil and plant-associated and newly described type strains.</title>
        <authorList>
            <person name="Whitman W."/>
        </authorList>
    </citation>
    <scope>NUCLEOTIDE SEQUENCE [LARGE SCALE GENOMIC DNA]</scope>
    <source>
        <strain evidence="3 4">CECT 8576</strain>
    </source>
</reference>
<feature type="compositionally biased region" description="Pro residues" evidence="1">
    <location>
        <begin position="161"/>
        <end position="171"/>
    </location>
</feature>
<dbReference type="InterPro" id="IPR035897">
    <property type="entry name" value="Toll_tir_struct_dom_sf"/>
</dbReference>
<dbReference type="SUPFAM" id="SSF52200">
    <property type="entry name" value="Toll/Interleukin receptor TIR domain"/>
    <property type="match status" value="1"/>
</dbReference>
<dbReference type="EMBL" id="JACBYW010000001">
    <property type="protein sequence ID" value="NYH77218.1"/>
    <property type="molecule type" value="Genomic_DNA"/>
</dbReference>
<keyword evidence="4" id="KW-1185">Reference proteome</keyword>
<evidence type="ECO:0000256" key="1">
    <source>
        <dbReference type="SAM" id="MobiDB-lite"/>
    </source>
</evidence>
<evidence type="ECO:0000259" key="2">
    <source>
        <dbReference type="PROSITE" id="PS51534"/>
    </source>
</evidence>
<sequence length="184" mass="21197">MQLPTVFISYIHDNDEHRDQVRKFARLLGDRRIHSENDFWLDPVRRDLGKWAERCIKNTDYTLVIASPRYRLVGNGEVSDDENEGGQWEVSILRDMLQRARSKWTKRILPVVLPGRTKAEIPDFLQPWGVTHYPVPTLDDEGIEELYRTLTLQPEHVRPELGPPLELPPKSGPGSPGWASGNRP</sequence>
<dbReference type="AlphaFoldDB" id="A0A852YTE9"/>
<accession>A0A852YTE9</accession>
<protein>
    <recommendedName>
        <fullName evidence="2">SEFIR domain-containing protein</fullName>
    </recommendedName>
</protein>
<dbReference type="RefSeq" id="WP_179533794.1">
    <property type="nucleotide sequence ID" value="NZ_JACBYW010000001.1"/>
</dbReference>
<dbReference type="Gene3D" id="3.40.50.10140">
    <property type="entry name" value="Toll/interleukin-1 receptor homology (TIR) domain"/>
    <property type="match status" value="1"/>
</dbReference>
<dbReference type="Pfam" id="PF08357">
    <property type="entry name" value="SEFIR"/>
    <property type="match status" value="1"/>
</dbReference>
<organism evidence="3 4">
    <name type="scientific">Actinopolyspora biskrensis</name>
    <dbReference type="NCBI Taxonomy" id="1470178"/>
    <lineage>
        <taxon>Bacteria</taxon>
        <taxon>Bacillati</taxon>
        <taxon>Actinomycetota</taxon>
        <taxon>Actinomycetes</taxon>
        <taxon>Actinopolysporales</taxon>
        <taxon>Actinopolysporaceae</taxon>
        <taxon>Actinopolyspora</taxon>
    </lineage>
</organism>
<dbReference type="Proteomes" id="UP000548304">
    <property type="component" value="Unassembled WGS sequence"/>
</dbReference>
<proteinExistence type="predicted"/>
<dbReference type="InterPro" id="IPR013568">
    <property type="entry name" value="SEFIR_dom"/>
</dbReference>
<evidence type="ECO:0000313" key="4">
    <source>
        <dbReference type="Proteomes" id="UP000548304"/>
    </source>
</evidence>
<feature type="region of interest" description="Disordered" evidence="1">
    <location>
        <begin position="155"/>
        <end position="184"/>
    </location>
</feature>
<feature type="domain" description="SEFIR" evidence="2">
    <location>
        <begin position="3"/>
        <end position="142"/>
    </location>
</feature>
<evidence type="ECO:0000313" key="3">
    <source>
        <dbReference type="EMBL" id="NYH77218.1"/>
    </source>
</evidence>
<name>A0A852YTE9_9ACTN</name>
<gene>
    <name evidence="3" type="ORF">FHR84_000532</name>
</gene>
<comment type="caution">
    <text evidence="3">The sequence shown here is derived from an EMBL/GenBank/DDBJ whole genome shotgun (WGS) entry which is preliminary data.</text>
</comment>